<dbReference type="Gene3D" id="2.60.120.620">
    <property type="entry name" value="q2cbj1_9rhob like domain"/>
    <property type="match status" value="1"/>
</dbReference>
<dbReference type="SUPFAM" id="SSF51197">
    <property type="entry name" value="Clavaminate synthase-like"/>
    <property type="match status" value="1"/>
</dbReference>
<evidence type="ECO:0000313" key="2">
    <source>
        <dbReference type="EMBL" id="KAG5998981.1"/>
    </source>
</evidence>
<organism evidence="2 3">
    <name type="scientific">Claviceps pusilla</name>
    <dbReference type="NCBI Taxonomy" id="123648"/>
    <lineage>
        <taxon>Eukaryota</taxon>
        <taxon>Fungi</taxon>
        <taxon>Dikarya</taxon>
        <taxon>Ascomycota</taxon>
        <taxon>Pezizomycotina</taxon>
        <taxon>Sordariomycetes</taxon>
        <taxon>Hypocreomycetidae</taxon>
        <taxon>Hypocreales</taxon>
        <taxon>Clavicipitaceae</taxon>
        <taxon>Claviceps</taxon>
    </lineage>
</organism>
<dbReference type="Pfam" id="PF05721">
    <property type="entry name" value="PhyH"/>
    <property type="match status" value="1"/>
</dbReference>
<protein>
    <submittedName>
        <fullName evidence="2">Uncharacterized protein</fullName>
    </submittedName>
</protein>
<sequence length="199" mass="22075">MESRHGQSAKTQRFTIDSDPAPIHCAIVQDGVTVIERFISPELVQKPNRGLRRTPGCRSHVFRHEMLHHELRHKVCRLTFEESGDYWLGYSAVLENGPGAPEQQWHRDQPSYPLVKQGSNAPQGMLNFFTALTDFDAETGRTQYIWGSNKLDELGTPDADHPIESMSGSRPETPPLSAARSPIAAVPIFPTSSAVPCSS</sequence>
<dbReference type="Proteomes" id="UP000748025">
    <property type="component" value="Unassembled WGS sequence"/>
</dbReference>
<keyword evidence="3" id="KW-1185">Reference proteome</keyword>
<dbReference type="OrthoDB" id="445007at2759"/>
<feature type="region of interest" description="Disordered" evidence="1">
    <location>
        <begin position="150"/>
        <end position="182"/>
    </location>
</feature>
<dbReference type="AlphaFoldDB" id="A0A9P7SVC0"/>
<comment type="caution">
    <text evidence="2">The sequence shown here is derived from an EMBL/GenBank/DDBJ whole genome shotgun (WGS) entry which is preliminary data.</text>
</comment>
<accession>A0A9P7SVC0</accession>
<dbReference type="EMBL" id="SRPW01001809">
    <property type="protein sequence ID" value="KAG5998981.1"/>
    <property type="molecule type" value="Genomic_DNA"/>
</dbReference>
<evidence type="ECO:0000256" key="1">
    <source>
        <dbReference type="SAM" id="MobiDB-lite"/>
    </source>
</evidence>
<evidence type="ECO:0000313" key="3">
    <source>
        <dbReference type="Proteomes" id="UP000748025"/>
    </source>
</evidence>
<feature type="compositionally biased region" description="Basic and acidic residues" evidence="1">
    <location>
        <begin position="150"/>
        <end position="163"/>
    </location>
</feature>
<name>A0A9P7SVC0_9HYPO</name>
<dbReference type="InterPro" id="IPR008775">
    <property type="entry name" value="Phytyl_CoA_dOase-like"/>
</dbReference>
<reference evidence="2" key="1">
    <citation type="journal article" date="2020" name="bioRxiv">
        <title>Whole genome comparisons of ergot fungi reveals the divergence and evolution of species within the genus Claviceps are the result of varying mechanisms driving genome evolution and host range expansion.</title>
        <authorList>
            <person name="Wyka S.A."/>
            <person name="Mondo S.J."/>
            <person name="Liu M."/>
            <person name="Dettman J."/>
            <person name="Nalam V."/>
            <person name="Broders K.D."/>
        </authorList>
    </citation>
    <scope>NUCLEOTIDE SEQUENCE</scope>
    <source>
        <strain evidence="2">CCC 602</strain>
    </source>
</reference>
<proteinExistence type="predicted"/>
<gene>
    <name evidence="2" type="ORF">E4U43_002332</name>
</gene>